<evidence type="ECO:0000313" key="3">
    <source>
        <dbReference type="Proteomes" id="UP000027093"/>
    </source>
</evidence>
<dbReference type="PANTHER" id="PTHR38815:SF1">
    <property type="entry name" value="DUF373 FAMILY PROTEIN"/>
    <property type="match status" value="1"/>
</dbReference>
<dbReference type="PANTHER" id="PTHR38815">
    <property type="entry name" value="HYPOTHETICAL MEMBRANE PROTEIN, CONSERVED, DUF373 FAMILY"/>
    <property type="match status" value="1"/>
</dbReference>
<keyword evidence="1" id="KW-0812">Transmembrane</keyword>
<accession>A0A060HR39</accession>
<feature type="transmembrane region" description="Helical" evidence="1">
    <location>
        <begin position="295"/>
        <end position="314"/>
    </location>
</feature>
<dbReference type="Pfam" id="PF04123">
    <property type="entry name" value="DUF373"/>
    <property type="match status" value="1"/>
</dbReference>
<evidence type="ECO:0000256" key="1">
    <source>
        <dbReference type="SAM" id="Phobius"/>
    </source>
</evidence>
<dbReference type="RefSeq" id="WP_075054852.1">
    <property type="nucleotide sequence ID" value="NZ_CP007536.1"/>
</dbReference>
<name>A0A060HR39_9ARCH</name>
<reference evidence="2 3" key="1">
    <citation type="journal article" date="2014" name="Int. J. Syst. Evol. Microbiol.">
        <title>Nitrososphaera viennensis gen. nov., sp. nov., an aerobic and mesophilic, ammonia-oxidizing archaeon from soil and a member of the archaeal phylum Thaumarchaeota.</title>
        <authorList>
            <person name="Stieglmeier M."/>
            <person name="Klingl A."/>
            <person name="Alves R.J."/>
            <person name="Rittmann S.K."/>
            <person name="Melcher M."/>
            <person name="Leisch N."/>
            <person name="Schleper C."/>
        </authorList>
    </citation>
    <scope>NUCLEOTIDE SEQUENCE [LARGE SCALE GENOMIC DNA]</scope>
    <source>
        <strain evidence="2">EN76</strain>
    </source>
</reference>
<feature type="transmembrane region" description="Helical" evidence="1">
    <location>
        <begin position="355"/>
        <end position="374"/>
    </location>
</feature>
<organism evidence="2 3">
    <name type="scientific">Nitrososphaera viennensis EN76</name>
    <dbReference type="NCBI Taxonomy" id="926571"/>
    <lineage>
        <taxon>Archaea</taxon>
        <taxon>Nitrososphaerota</taxon>
        <taxon>Nitrososphaeria</taxon>
        <taxon>Nitrososphaerales</taxon>
        <taxon>Nitrososphaeraceae</taxon>
        <taxon>Nitrososphaera</taxon>
    </lineage>
</organism>
<feature type="transmembrane region" description="Helical" evidence="1">
    <location>
        <begin position="208"/>
        <end position="226"/>
    </location>
</feature>
<dbReference type="AlphaFoldDB" id="A0A060HR39"/>
<feature type="transmembrane region" description="Helical" evidence="1">
    <location>
        <begin position="326"/>
        <end position="343"/>
    </location>
</feature>
<feature type="transmembrane region" description="Helical" evidence="1">
    <location>
        <begin position="246"/>
        <end position="267"/>
    </location>
</feature>
<keyword evidence="1" id="KW-1133">Transmembrane helix</keyword>
<feature type="transmembrane region" description="Helical" evidence="1">
    <location>
        <begin position="185"/>
        <end position="202"/>
    </location>
</feature>
<dbReference type="Proteomes" id="UP000027093">
    <property type="component" value="Chromosome"/>
</dbReference>
<keyword evidence="3" id="KW-1185">Reference proteome</keyword>
<dbReference type="OrthoDB" id="31282at2157"/>
<sequence length="394" mass="42482">MPGQPDYYARNHKLEVPKSQDSSQSRLLVLCIDRDDDIGTKGGIETPIVGRDQCINAGTRLAIEDPEDADGNAIFGAVKTYEELVSKGYNVEVAVVAGKFNRGVEADEKISREVQAILEKYQATGAVIVSDGEDDETVLPVIQSRVPVVSVQRIIIRHSRSVEYSYAVFGRYLKAMMYDPQYSKFFLGVPGALLLAGGLAVALEQTKWLTVMILAILGGAFVVRAFDVDRAVSSLGKMGPTDFIKIFSIIGGVLMMLAAIANGISSIPHDIPVSQMDALQIISNKAIVGSFTKGMITMMWIGVATIMAGVLLSNWLKGSSHAMADILRLVVLGLLYIPVLQFTDVLTLSTSPFTLVSSLLIGLAVSLVAAAFLYQHFRHRRGGENQVKANGSGS</sequence>
<protein>
    <recommendedName>
        <fullName evidence="4">DUF373 family protein</fullName>
    </recommendedName>
</protein>
<dbReference type="GeneID" id="74946978"/>
<evidence type="ECO:0008006" key="4">
    <source>
        <dbReference type="Google" id="ProtNLM"/>
    </source>
</evidence>
<gene>
    <name evidence="2" type="ORF">NVIE_017130</name>
</gene>
<evidence type="ECO:0000313" key="2">
    <source>
        <dbReference type="EMBL" id="AIC15971.1"/>
    </source>
</evidence>
<proteinExistence type="predicted"/>
<dbReference type="EMBL" id="CP007536">
    <property type="protein sequence ID" value="AIC15971.1"/>
    <property type="molecule type" value="Genomic_DNA"/>
</dbReference>
<keyword evidence="1" id="KW-0472">Membrane</keyword>
<dbReference type="KEGG" id="nvn:NVIE_017130"/>
<dbReference type="HOGENOM" id="CLU_048986_0_1_2"/>
<dbReference type="STRING" id="926571.NVIE_017130"/>
<dbReference type="InterPro" id="IPR007254">
    <property type="entry name" value="DUF373"/>
</dbReference>